<name>A0A2W7HZ12_9PROT</name>
<dbReference type="Pfam" id="PF00392">
    <property type="entry name" value="GntR"/>
    <property type="match status" value="1"/>
</dbReference>
<gene>
    <name evidence="6" type="ORF">C8P66_13013</name>
</gene>
<reference evidence="6 7" key="1">
    <citation type="submission" date="2018-06" db="EMBL/GenBank/DDBJ databases">
        <title>Genomic Encyclopedia of Archaeal and Bacterial Type Strains, Phase II (KMG-II): from individual species to whole genera.</title>
        <authorList>
            <person name="Goeker M."/>
        </authorList>
    </citation>
    <scope>NUCLEOTIDE SEQUENCE [LARGE SCALE GENOMIC DNA]</scope>
    <source>
        <strain evidence="6 7">DSM 24525</strain>
    </source>
</reference>
<dbReference type="Gene3D" id="1.20.120.530">
    <property type="entry name" value="GntR ligand-binding domain-like"/>
    <property type="match status" value="1"/>
</dbReference>
<evidence type="ECO:0000256" key="1">
    <source>
        <dbReference type="ARBA" id="ARBA00023015"/>
    </source>
</evidence>
<evidence type="ECO:0000256" key="2">
    <source>
        <dbReference type="ARBA" id="ARBA00023125"/>
    </source>
</evidence>
<dbReference type="EMBL" id="QKYU01000030">
    <property type="protein sequence ID" value="PZW39278.1"/>
    <property type="molecule type" value="Genomic_DNA"/>
</dbReference>
<comment type="caution">
    <text evidence="6">The sequence shown here is derived from an EMBL/GenBank/DDBJ whole genome shotgun (WGS) entry which is preliminary data.</text>
</comment>
<feature type="region of interest" description="Disordered" evidence="4">
    <location>
        <begin position="204"/>
        <end position="226"/>
    </location>
</feature>
<sequence>MARTPAAKRPLAAEIAVAIRSGAFRAGEWLRQVDLEEHFAATRFDIRAALAELVLRQTVEHVPNRGFRVATPDRRRLRDMLAIRVLLEVEAALAALPAIDDAALRLLDAKADAFDHAVAEGDMTSQSATNVDFHDTLYGFAPNRALAELIIETRDRARMWPMGLWPSARAQRRSAEGHRAILAALRTRDPAEVAASVRAHILGSAANDPALDAPDDEGEAPASQRG</sequence>
<dbReference type="SMART" id="SM00895">
    <property type="entry name" value="FCD"/>
    <property type="match status" value="1"/>
</dbReference>
<feature type="domain" description="GntR C-terminal" evidence="5">
    <location>
        <begin position="79"/>
        <end position="203"/>
    </location>
</feature>
<dbReference type="GO" id="GO:0003700">
    <property type="term" value="F:DNA-binding transcription factor activity"/>
    <property type="evidence" value="ECO:0007669"/>
    <property type="project" value="InterPro"/>
</dbReference>
<dbReference type="SUPFAM" id="SSF46785">
    <property type="entry name" value="Winged helix' DNA-binding domain"/>
    <property type="match status" value="1"/>
</dbReference>
<organism evidence="6 7">
    <name type="scientific">Humitalea rosea</name>
    <dbReference type="NCBI Taxonomy" id="990373"/>
    <lineage>
        <taxon>Bacteria</taxon>
        <taxon>Pseudomonadati</taxon>
        <taxon>Pseudomonadota</taxon>
        <taxon>Alphaproteobacteria</taxon>
        <taxon>Acetobacterales</taxon>
        <taxon>Roseomonadaceae</taxon>
        <taxon>Humitalea</taxon>
    </lineage>
</organism>
<evidence type="ECO:0000259" key="5">
    <source>
        <dbReference type="SMART" id="SM00895"/>
    </source>
</evidence>
<dbReference type="InterPro" id="IPR000524">
    <property type="entry name" value="Tscrpt_reg_HTH_GntR"/>
</dbReference>
<protein>
    <submittedName>
        <fullName evidence="6">DNA-binding GntR family transcriptional regulator</fullName>
    </submittedName>
</protein>
<dbReference type="PANTHER" id="PTHR43537:SF24">
    <property type="entry name" value="GLUCONATE OPERON TRANSCRIPTIONAL REPRESSOR"/>
    <property type="match status" value="1"/>
</dbReference>
<proteinExistence type="predicted"/>
<dbReference type="InterPro" id="IPR011711">
    <property type="entry name" value="GntR_C"/>
</dbReference>
<evidence type="ECO:0000256" key="4">
    <source>
        <dbReference type="SAM" id="MobiDB-lite"/>
    </source>
</evidence>
<dbReference type="Pfam" id="PF07729">
    <property type="entry name" value="FCD"/>
    <property type="match status" value="1"/>
</dbReference>
<dbReference type="RefSeq" id="WP_111400105.1">
    <property type="nucleotide sequence ID" value="NZ_QKYU01000030.1"/>
</dbReference>
<dbReference type="Proteomes" id="UP000249688">
    <property type="component" value="Unassembled WGS sequence"/>
</dbReference>
<dbReference type="Gene3D" id="1.10.10.10">
    <property type="entry name" value="Winged helix-like DNA-binding domain superfamily/Winged helix DNA-binding domain"/>
    <property type="match status" value="1"/>
</dbReference>
<keyword evidence="2 6" id="KW-0238">DNA-binding</keyword>
<evidence type="ECO:0000313" key="7">
    <source>
        <dbReference type="Proteomes" id="UP000249688"/>
    </source>
</evidence>
<accession>A0A2W7HZ12</accession>
<dbReference type="AlphaFoldDB" id="A0A2W7HZ12"/>
<dbReference type="SUPFAM" id="SSF48008">
    <property type="entry name" value="GntR ligand-binding domain-like"/>
    <property type="match status" value="1"/>
</dbReference>
<evidence type="ECO:0000313" key="6">
    <source>
        <dbReference type="EMBL" id="PZW39278.1"/>
    </source>
</evidence>
<dbReference type="GO" id="GO:0003677">
    <property type="term" value="F:DNA binding"/>
    <property type="evidence" value="ECO:0007669"/>
    <property type="project" value="UniProtKB-KW"/>
</dbReference>
<keyword evidence="3" id="KW-0804">Transcription</keyword>
<keyword evidence="7" id="KW-1185">Reference proteome</keyword>
<dbReference type="PANTHER" id="PTHR43537">
    <property type="entry name" value="TRANSCRIPTIONAL REGULATOR, GNTR FAMILY"/>
    <property type="match status" value="1"/>
</dbReference>
<dbReference type="OrthoDB" id="6087511at2"/>
<dbReference type="InterPro" id="IPR036390">
    <property type="entry name" value="WH_DNA-bd_sf"/>
</dbReference>
<dbReference type="InterPro" id="IPR036388">
    <property type="entry name" value="WH-like_DNA-bd_sf"/>
</dbReference>
<keyword evidence="1" id="KW-0805">Transcription regulation</keyword>
<evidence type="ECO:0000256" key="3">
    <source>
        <dbReference type="ARBA" id="ARBA00023163"/>
    </source>
</evidence>
<dbReference type="InterPro" id="IPR008920">
    <property type="entry name" value="TF_FadR/GntR_C"/>
</dbReference>